<evidence type="ECO:0000313" key="2">
    <source>
        <dbReference type="EMBL" id="CAL0303455.1"/>
    </source>
</evidence>
<feature type="compositionally biased region" description="Polar residues" evidence="1">
    <location>
        <begin position="8"/>
        <end position="17"/>
    </location>
</feature>
<dbReference type="Proteomes" id="UP001497480">
    <property type="component" value="Unassembled WGS sequence"/>
</dbReference>
<dbReference type="PANTHER" id="PTHR37173">
    <property type="entry name" value="HYDROXYPROLINE-RICH GLYCOPROTEIN FAMILY PROTEIN"/>
    <property type="match status" value="1"/>
</dbReference>
<feature type="compositionally biased region" description="Basic residues" evidence="1">
    <location>
        <begin position="55"/>
        <end position="65"/>
    </location>
</feature>
<dbReference type="PANTHER" id="PTHR37173:SF1">
    <property type="entry name" value="PROLINE-RICH FAMILY PROTEIN"/>
    <property type="match status" value="1"/>
</dbReference>
<gene>
    <name evidence="2" type="ORF">LLUT_LOCUS4515</name>
</gene>
<reference evidence="2 3" key="1">
    <citation type="submission" date="2024-03" db="EMBL/GenBank/DDBJ databases">
        <authorList>
            <person name="Martinez-Hernandez J."/>
        </authorList>
    </citation>
    <scope>NUCLEOTIDE SEQUENCE [LARGE SCALE GENOMIC DNA]</scope>
</reference>
<dbReference type="InterPro" id="IPR028226">
    <property type="entry name" value="LIN37"/>
</dbReference>
<evidence type="ECO:0000313" key="3">
    <source>
        <dbReference type="Proteomes" id="UP001497480"/>
    </source>
</evidence>
<feature type="compositionally biased region" description="Basic residues" evidence="1">
    <location>
        <begin position="179"/>
        <end position="189"/>
    </location>
</feature>
<name>A0AAV1W2G6_LUPLU</name>
<evidence type="ECO:0000256" key="1">
    <source>
        <dbReference type="SAM" id="MobiDB-lite"/>
    </source>
</evidence>
<keyword evidence="3" id="KW-1185">Reference proteome</keyword>
<feature type="compositionally biased region" description="Acidic residues" evidence="1">
    <location>
        <begin position="155"/>
        <end position="168"/>
    </location>
</feature>
<feature type="region of interest" description="Disordered" evidence="1">
    <location>
        <begin position="140"/>
        <end position="189"/>
    </location>
</feature>
<dbReference type="Pfam" id="PF15306">
    <property type="entry name" value="LIN37"/>
    <property type="match status" value="1"/>
</dbReference>
<feature type="region of interest" description="Disordered" evidence="1">
    <location>
        <begin position="55"/>
        <end position="89"/>
    </location>
</feature>
<dbReference type="GO" id="GO:0017053">
    <property type="term" value="C:transcription repressor complex"/>
    <property type="evidence" value="ECO:0007669"/>
    <property type="project" value="InterPro"/>
</dbReference>
<dbReference type="EMBL" id="CAXHTB010000003">
    <property type="protein sequence ID" value="CAL0303455.1"/>
    <property type="molecule type" value="Genomic_DNA"/>
</dbReference>
<sequence>MAVDPKHGTTSSKGISPQPQPLIYPLSSSGIGFISKPSLGAGHVDYHNLNHHFPSHLPPHPHQHPKAALGSAVSDRNGYKDASTRDRSRDDSCYVIRDRKVRITEDASLYALSRSWLRNGVNEEKQPQQKDVMKALPRPLPASIGASMSNKEEDDKQDNEHEEDDESVENLSPEDLLKKHVKHARKVRARLREQRLQRIKRYRSRLTLLLPQPAEQFRNDTAAGD</sequence>
<feature type="compositionally biased region" description="Basic and acidic residues" evidence="1">
    <location>
        <begin position="77"/>
        <end position="89"/>
    </location>
</feature>
<comment type="caution">
    <text evidence="2">The sequence shown here is derived from an EMBL/GenBank/DDBJ whole genome shotgun (WGS) entry which is preliminary data.</text>
</comment>
<protein>
    <submittedName>
        <fullName evidence="2">Uncharacterized protein</fullName>
    </submittedName>
</protein>
<organism evidence="2 3">
    <name type="scientific">Lupinus luteus</name>
    <name type="common">European yellow lupine</name>
    <dbReference type="NCBI Taxonomy" id="3873"/>
    <lineage>
        <taxon>Eukaryota</taxon>
        <taxon>Viridiplantae</taxon>
        <taxon>Streptophyta</taxon>
        <taxon>Embryophyta</taxon>
        <taxon>Tracheophyta</taxon>
        <taxon>Spermatophyta</taxon>
        <taxon>Magnoliopsida</taxon>
        <taxon>eudicotyledons</taxon>
        <taxon>Gunneridae</taxon>
        <taxon>Pentapetalae</taxon>
        <taxon>rosids</taxon>
        <taxon>fabids</taxon>
        <taxon>Fabales</taxon>
        <taxon>Fabaceae</taxon>
        <taxon>Papilionoideae</taxon>
        <taxon>50 kb inversion clade</taxon>
        <taxon>genistoids sensu lato</taxon>
        <taxon>core genistoids</taxon>
        <taxon>Genisteae</taxon>
        <taxon>Lupinus</taxon>
    </lineage>
</organism>
<proteinExistence type="predicted"/>
<dbReference type="AlphaFoldDB" id="A0AAV1W2G6"/>
<accession>A0AAV1W2G6</accession>
<feature type="region of interest" description="Disordered" evidence="1">
    <location>
        <begin position="1"/>
        <end position="21"/>
    </location>
</feature>